<gene>
    <name evidence="1" type="ORF">GSLYS_00010032001</name>
</gene>
<reference evidence="1 2" key="1">
    <citation type="submission" date="2024-04" db="EMBL/GenBank/DDBJ databases">
        <authorList>
            <consortium name="Genoscope - CEA"/>
            <person name="William W."/>
        </authorList>
    </citation>
    <scope>NUCLEOTIDE SEQUENCE [LARGE SCALE GENOMIC DNA]</scope>
</reference>
<protein>
    <submittedName>
        <fullName evidence="1">Uncharacterized protein</fullName>
    </submittedName>
</protein>
<proteinExistence type="predicted"/>
<dbReference type="EMBL" id="CAXITT010000221">
    <property type="protein sequence ID" value="CAL1536119.1"/>
    <property type="molecule type" value="Genomic_DNA"/>
</dbReference>
<dbReference type="AlphaFoldDB" id="A0AAV2HRM7"/>
<organism evidence="1 2">
    <name type="scientific">Lymnaea stagnalis</name>
    <name type="common">Great pond snail</name>
    <name type="synonym">Helix stagnalis</name>
    <dbReference type="NCBI Taxonomy" id="6523"/>
    <lineage>
        <taxon>Eukaryota</taxon>
        <taxon>Metazoa</taxon>
        <taxon>Spiralia</taxon>
        <taxon>Lophotrochozoa</taxon>
        <taxon>Mollusca</taxon>
        <taxon>Gastropoda</taxon>
        <taxon>Heterobranchia</taxon>
        <taxon>Euthyneura</taxon>
        <taxon>Panpulmonata</taxon>
        <taxon>Hygrophila</taxon>
        <taxon>Lymnaeoidea</taxon>
        <taxon>Lymnaeidae</taxon>
        <taxon>Lymnaea</taxon>
    </lineage>
</organism>
<evidence type="ECO:0000313" key="1">
    <source>
        <dbReference type="EMBL" id="CAL1536119.1"/>
    </source>
</evidence>
<evidence type="ECO:0000313" key="2">
    <source>
        <dbReference type="Proteomes" id="UP001497497"/>
    </source>
</evidence>
<comment type="caution">
    <text evidence="1">The sequence shown here is derived from an EMBL/GenBank/DDBJ whole genome shotgun (WGS) entry which is preliminary data.</text>
</comment>
<name>A0AAV2HRM7_LYMST</name>
<dbReference type="Proteomes" id="UP001497497">
    <property type="component" value="Unassembled WGS sequence"/>
</dbReference>
<sequence length="193" mass="21934">MAFHCHPCLMNLTLIGKMETFVDDTREILNIKGIQLEDVIGNVSSFEATSEIGIITDISLRTFSYLQNRDLGCLTLHMALTRLWTSFQVRGLISKTFPLPFHESSAPYDIIPKYVFISEAVSAFKSSGSPEVRHRQRREAMIEAYRSVPRDTISMLEKAFALDCLLFDYSCELSVQLLETDASMVGEIYFKET</sequence>
<keyword evidence="2" id="KW-1185">Reference proteome</keyword>
<accession>A0AAV2HRM7</accession>